<dbReference type="PROSITE" id="PS50960">
    <property type="entry name" value="HTH_PSQ"/>
    <property type="match status" value="1"/>
</dbReference>
<dbReference type="InterPro" id="IPR007889">
    <property type="entry name" value="HTH_Psq"/>
</dbReference>
<evidence type="ECO:0000259" key="3">
    <source>
        <dbReference type="PROSITE" id="PS50960"/>
    </source>
</evidence>
<dbReference type="SUPFAM" id="SSF46689">
    <property type="entry name" value="Homeodomain-like"/>
    <property type="match status" value="1"/>
</dbReference>
<proteinExistence type="predicted"/>
<feature type="DNA-binding region" description="H-T-H motif" evidence="2">
    <location>
        <begin position="30"/>
        <end position="50"/>
    </location>
</feature>
<protein>
    <recommendedName>
        <fullName evidence="3">HTH psq-type domain-containing protein</fullName>
    </recommendedName>
</protein>
<gene>
    <name evidence="4" type="ORF">NQ318_015382</name>
</gene>
<dbReference type="Gene3D" id="1.10.10.60">
    <property type="entry name" value="Homeodomain-like"/>
    <property type="match status" value="1"/>
</dbReference>
<comment type="caution">
    <text evidence="4">The sequence shown here is derived from an EMBL/GenBank/DDBJ whole genome shotgun (WGS) entry which is preliminary data.</text>
</comment>
<evidence type="ECO:0000313" key="4">
    <source>
        <dbReference type="EMBL" id="KAJ8953020.1"/>
    </source>
</evidence>
<evidence type="ECO:0000256" key="2">
    <source>
        <dbReference type="PROSITE-ProRule" id="PRU00320"/>
    </source>
</evidence>
<reference evidence="4" key="1">
    <citation type="journal article" date="2023" name="Insect Mol. Biol.">
        <title>Genome sequencing provides insights into the evolution of gene families encoding plant cell wall-degrading enzymes in longhorned beetles.</title>
        <authorList>
            <person name="Shin N.R."/>
            <person name="Okamura Y."/>
            <person name="Kirsch R."/>
            <person name="Pauchet Y."/>
        </authorList>
    </citation>
    <scope>NUCLEOTIDE SEQUENCE</scope>
    <source>
        <strain evidence="4">AMC_N1</strain>
    </source>
</reference>
<organism evidence="4 5">
    <name type="scientific">Aromia moschata</name>
    <dbReference type="NCBI Taxonomy" id="1265417"/>
    <lineage>
        <taxon>Eukaryota</taxon>
        <taxon>Metazoa</taxon>
        <taxon>Ecdysozoa</taxon>
        <taxon>Arthropoda</taxon>
        <taxon>Hexapoda</taxon>
        <taxon>Insecta</taxon>
        <taxon>Pterygota</taxon>
        <taxon>Neoptera</taxon>
        <taxon>Endopterygota</taxon>
        <taxon>Coleoptera</taxon>
        <taxon>Polyphaga</taxon>
        <taxon>Cucujiformia</taxon>
        <taxon>Chrysomeloidea</taxon>
        <taxon>Cerambycidae</taxon>
        <taxon>Cerambycinae</taxon>
        <taxon>Callichromatini</taxon>
        <taxon>Aromia</taxon>
    </lineage>
</organism>
<dbReference type="GO" id="GO:0005634">
    <property type="term" value="C:nucleus"/>
    <property type="evidence" value="ECO:0007669"/>
    <property type="project" value="UniProtKB-SubCell"/>
</dbReference>
<keyword evidence="2" id="KW-0539">Nucleus</keyword>
<name>A0AAV8YNZ1_9CUCU</name>
<sequence length="99" mass="11210">MGKICRNIRAQWSAEDLSNAIKAVDRGLSQQKAATRFGIPRRTIRNHIKTGKIERKLGRQSILSPQQEKDLTARILRLADVGYPKLGEVLDTLDFKNKP</sequence>
<dbReference type="AlphaFoldDB" id="A0AAV8YNZ1"/>
<dbReference type="InterPro" id="IPR009057">
    <property type="entry name" value="Homeodomain-like_sf"/>
</dbReference>
<dbReference type="GO" id="GO:0003677">
    <property type="term" value="F:DNA binding"/>
    <property type="evidence" value="ECO:0007669"/>
    <property type="project" value="UniProtKB-UniRule"/>
</dbReference>
<dbReference type="Proteomes" id="UP001162162">
    <property type="component" value="Unassembled WGS sequence"/>
</dbReference>
<keyword evidence="2" id="KW-0238">DNA-binding</keyword>
<dbReference type="Pfam" id="PF05225">
    <property type="entry name" value="HTH_psq"/>
    <property type="match status" value="1"/>
</dbReference>
<evidence type="ECO:0000313" key="5">
    <source>
        <dbReference type="Proteomes" id="UP001162162"/>
    </source>
</evidence>
<feature type="domain" description="HTH psq-type" evidence="3">
    <location>
        <begin position="1"/>
        <end position="54"/>
    </location>
</feature>
<keyword evidence="5" id="KW-1185">Reference proteome</keyword>
<comment type="subcellular location">
    <subcellularLocation>
        <location evidence="1 2">Nucleus</location>
    </subcellularLocation>
</comment>
<evidence type="ECO:0000256" key="1">
    <source>
        <dbReference type="ARBA" id="ARBA00004123"/>
    </source>
</evidence>
<dbReference type="EMBL" id="JAPWTK010000062">
    <property type="protein sequence ID" value="KAJ8953020.1"/>
    <property type="molecule type" value="Genomic_DNA"/>
</dbReference>
<accession>A0AAV8YNZ1</accession>